<name>A0A8X6VJA2_TRICX</name>
<evidence type="ECO:0000313" key="4">
    <source>
        <dbReference type="Proteomes" id="UP000887159"/>
    </source>
</evidence>
<proteinExistence type="predicted"/>
<dbReference type="InterPro" id="IPR008042">
    <property type="entry name" value="Retrotrans_Pao"/>
</dbReference>
<dbReference type="AlphaFoldDB" id="A0A8X6VJA2"/>
<organism evidence="3 4">
    <name type="scientific">Trichonephila clavipes</name>
    <name type="common">Golden silk orbweaver</name>
    <name type="synonym">Nephila clavipes</name>
    <dbReference type="NCBI Taxonomy" id="2585209"/>
    <lineage>
        <taxon>Eukaryota</taxon>
        <taxon>Metazoa</taxon>
        <taxon>Ecdysozoa</taxon>
        <taxon>Arthropoda</taxon>
        <taxon>Chelicerata</taxon>
        <taxon>Arachnida</taxon>
        <taxon>Araneae</taxon>
        <taxon>Araneomorphae</taxon>
        <taxon>Entelegynae</taxon>
        <taxon>Araneoidea</taxon>
        <taxon>Nephilidae</taxon>
        <taxon>Trichonephila</taxon>
    </lineage>
</organism>
<gene>
    <name evidence="3" type="primary">AVEN_75282_1</name>
    <name evidence="3" type="ORF">TNCV_1941491</name>
</gene>
<accession>A0A8X6VJA2</accession>
<dbReference type="PANTHER" id="PTHR47331:SF1">
    <property type="entry name" value="GAG-LIKE PROTEIN"/>
    <property type="match status" value="1"/>
</dbReference>
<protein>
    <submittedName>
        <fullName evidence="3">Integrase catalytic domain-containing protein</fullName>
    </submittedName>
</protein>
<dbReference type="InterPro" id="IPR000477">
    <property type="entry name" value="RT_dom"/>
</dbReference>
<comment type="caution">
    <text evidence="3">The sequence shown here is derived from an EMBL/GenBank/DDBJ whole genome shotgun (WGS) entry which is preliminary data.</text>
</comment>
<reference evidence="3" key="1">
    <citation type="submission" date="2020-08" db="EMBL/GenBank/DDBJ databases">
        <title>Multicomponent nature underlies the extraordinary mechanical properties of spider dragline silk.</title>
        <authorList>
            <person name="Kono N."/>
            <person name="Nakamura H."/>
            <person name="Mori M."/>
            <person name="Yoshida Y."/>
            <person name="Ohtoshi R."/>
            <person name="Malay A.D."/>
            <person name="Moran D.A.P."/>
            <person name="Tomita M."/>
            <person name="Numata K."/>
            <person name="Arakawa K."/>
        </authorList>
    </citation>
    <scope>NUCLEOTIDE SEQUENCE</scope>
</reference>
<dbReference type="GO" id="GO:0071897">
    <property type="term" value="P:DNA biosynthetic process"/>
    <property type="evidence" value="ECO:0007669"/>
    <property type="project" value="UniProtKB-ARBA"/>
</dbReference>
<sequence>MVLKLNLKKDELIWVAVEMGLEIPSKAKIIDLKKLIESSAVYKNDIEFVRSLVENALEKSKQEAEKNEREAEIQLEKIKLSQIEKQLELAKVRKESEKNSQSLESGEPSSITDKLESLVKSIKTLTIQVPVRLKECRSEKNCFCLRPHNSLIHFSRDKTRNPTPTSNLNLDVPTFVPGQIEGSVEANSQSQFVATGFEKGRLKNVFLSTVRALVKNKYSQWVEVRCLLDVGSQSCLCMRACAEKLQLKMEKINTVVLCVNDASMVVKNCVKTSVANKAKTFESELMLLVVNKITDLIPNKVIDVDVNVSEFVPLADDKFNIPDRIDMLLGAETLYELLKPAKFYCDNSHLVLQNTVFGYVVSESVDQVTENRVHCELIVDDDLNKTLKKFWEIEGVHIEPKVDTEVSLCEDHFVCTHRRNCEGRYVVSMALNKDPSCLRNSIDIAIRQLNSLWKRLSRDSGYLSLYAEFLKEYEELGHLERVVESSEPPTHYYIPHHGVLRPEKLTTKLRIVFNGSSPTTTGISLNDILLKGEVKEDVFETISRFRRHKFAFTTDIQKMYRQILINPDQQDLQRIIWKHGLDAEILTYQLKTVTYGLSNAPFLAIRTLQQLAKDEKSRFSLASETLLYDTYMDDIVSGAPDLETAQQLQSQLKDALQSCGMNLHKWSSNSPELLNSLLSSDVEHSFSTDIDLSVKTLGISWKPFEDCFVFKVSVSAKHIYTKREVLSVIAKLYDPLGFLGPVIAKAKVFLQQLWQCKLDWDDVLPNSIANEWREFVTTLKCIEEVKINRFIMADNNVRIVLQGFADASEAAYGAVVYLQCFLHNGVAKGSILASKSRVAPIRVISIPRLELCACVLLVQLVKKIHSTLKLNISDIVLHRDSTIALAWLNTPANRLKPSWPIVSPRCKN</sequence>
<keyword evidence="4" id="KW-1185">Reference proteome</keyword>
<evidence type="ECO:0000313" key="3">
    <source>
        <dbReference type="EMBL" id="GFY09339.1"/>
    </source>
</evidence>
<keyword evidence="1" id="KW-0175">Coiled coil</keyword>
<dbReference type="Gene3D" id="3.30.70.270">
    <property type="match status" value="1"/>
</dbReference>
<feature type="coiled-coil region" evidence="1">
    <location>
        <begin position="50"/>
        <end position="100"/>
    </location>
</feature>
<evidence type="ECO:0000259" key="2">
    <source>
        <dbReference type="Pfam" id="PF00078"/>
    </source>
</evidence>
<dbReference type="Pfam" id="PF05380">
    <property type="entry name" value="Peptidase_A17"/>
    <property type="match status" value="1"/>
</dbReference>
<evidence type="ECO:0000256" key="1">
    <source>
        <dbReference type="SAM" id="Coils"/>
    </source>
</evidence>
<dbReference type="Gene3D" id="3.10.10.10">
    <property type="entry name" value="HIV Type 1 Reverse Transcriptase, subunit A, domain 1"/>
    <property type="match status" value="1"/>
</dbReference>
<dbReference type="SUPFAM" id="SSF56672">
    <property type="entry name" value="DNA/RNA polymerases"/>
    <property type="match status" value="1"/>
</dbReference>
<dbReference type="Pfam" id="PF00078">
    <property type="entry name" value="RVT_1"/>
    <property type="match status" value="1"/>
</dbReference>
<dbReference type="EMBL" id="BMAU01021289">
    <property type="protein sequence ID" value="GFY09339.1"/>
    <property type="molecule type" value="Genomic_DNA"/>
</dbReference>
<dbReference type="Proteomes" id="UP000887159">
    <property type="component" value="Unassembled WGS sequence"/>
</dbReference>
<dbReference type="InterPro" id="IPR043502">
    <property type="entry name" value="DNA/RNA_pol_sf"/>
</dbReference>
<feature type="domain" description="Reverse transcriptase" evidence="2">
    <location>
        <begin position="540"/>
        <end position="664"/>
    </location>
</feature>
<dbReference type="PANTHER" id="PTHR47331">
    <property type="entry name" value="PHD-TYPE DOMAIN-CONTAINING PROTEIN"/>
    <property type="match status" value="1"/>
</dbReference>
<dbReference type="InterPro" id="IPR043128">
    <property type="entry name" value="Rev_trsase/Diguanyl_cyclase"/>
</dbReference>